<dbReference type="InterPro" id="IPR009936">
    <property type="entry name" value="DUF1468"/>
</dbReference>
<dbReference type="Proteomes" id="UP000240987">
    <property type="component" value="Unassembled WGS sequence"/>
</dbReference>
<keyword evidence="1" id="KW-1133">Transmembrane helix</keyword>
<accession>A0A2T3JP62</accession>
<evidence type="ECO:0000259" key="2">
    <source>
        <dbReference type="Pfam" id="PF07331"/>
    </source>
</evidence>
<reference evidence="3 4" key="1">
    <citation type="submission" date="2018-01" db="EMBL/GenBank/DDBJ databases">
        <title>Whole genome sequencing of Histamine producing bacteria.</title>
        <authorList>
            <person name="Butler K."/>
        </authorList>
    </citation>
    <scope>NUCLEOTIDE SEQUENCE [LARGE SCALE GENOMIC DNA]</scope>
    <source>
        <strain evidence="3 4">JCM 12947</strain>
    </source>
</reference>
<feature type="transmembrane region" description="Helical" evidence="1">
    <location>
        <begin position="96"/>
        <end position="129"/>
    </location>
</feature>
<dbReference type="Pfam" id="PF07331">
    <property type="entry name" value="TctB"/>
    <property type="match status" value="1"/>
</dbReference>
<dbReference type="SUPFAM" id="SSF81321">
    <property type="entry name" value="Family A G protein-coupled receptor-like"/>
    <property type="match status" value="1"/>
</dbReference>
<dbReference type="OrthoDB" id="6214403at2"/>
<proteinExistence type="predicted"/>
<feature type="domain" description="DUF1468" evidence="2">
    <location>
        <begin position="24"/>
        <end position="160"/>
    </location>
</feature>
<protein>
    <recommendedName>
        <fullName evidence="2">DUF1468 domain-containing protein</fullName>
    </recommendedName>
</protein>
<dbReference type="EMBL" id="PYMJ01000002">
    <property type="protein sequence ID" value="PSU50864.1"/>
    <property type="molecule type" value="Genomic_DNA"/>
</dbReference>
<organism evidence="3 4">
    <name type="scientific">Photobacterium frigidiphilum</name>
    <dbReference type="NCBI Taxonomy" id="264736"/>
    <lineage>
        <taxon>Bacteria</taxon>
        <taxon>Pseudomonadati</taxon>
        <taxon>Pseudomonadota</taxon>
        <taxon>Gammaproteobacteria</taxon>
        <taxon>Vibrionales</taxon>
        <taxon>Vibrionaceae</taxon>
        <taxon>Photobacterium</taxon>
    </lineage>
</organism>
<evidence type="ECO:0000313" key="3">
    <source>
        <dbReference type="EMBL" id="PSU50864.1"/>
    </source>
</evidence>
<feature type="transmembrane region" description="Helical" evidence="1">
    <location>
        <begin position="58"/>
        <end position="76"/>
    </location>
</feature>
<feature type="transmembrane region" description="Helical" evidence="1">
    <location>
        <begin position="136"/>
        <end position="152"/>
    </location>
</feature>
<name>A0A2T3JP62_9GAMM</name>
<dbReference type="RefSeq" id="WP_107241267.1">
    <property type="nucleotide sequence ID" value="NZ_PYMJ01000002.1"/>
</dbReference>
<feature type="transmembrane region" description="Helical" evidence="1">
    <location>
        <begin position="24"/>
        <end position="46"/>
    </location>
</feature>
<evidence type="ECO:0000256" key="1">
    <source>
        <dbReference type="SAM" id="Phobius"/>
    </source>
</evidence>
<comment type="caution">
    <text evidence="3">The sequence shown here is derived from an EMBL/GenBank/DDBJ whole genome shotgun (WGS) entry which is preliminary data.</text>
</comment>
<gene>
    <name evidence="3" type="ORF">C9J12_02495</name>
</gene>
<dbReference type="AlphaFoldDB" id="A0A2T3JP62"/>
<sequence length="169" mass="18519">MNSSTSKPNSAPTSSVQLLSRDRIGALIFLVVSLIYGYQIANIALFPGDEFEPFTARTLPYLLTTAGIVLSLLLLITGKNDEQSGATVDFNWKLLISFLVLMAAYGVGLTWLGFVLSTSLFLLGGFLLLGERRKSILFGASFPFVTAFWLLLTQGLDIYLESGYIFSAW</sequence>
<evidence type="ECO:0000313" key="4">
    <source>
        <dbReference type="Proteomes" id="UP000240987"/>
    </source>
</evidence>
<keyword evidence="1" id="KW-0472">Membrane</keyword>
<keyword evidence="1" id="KW-0812">Transmembrane</keyword>
<keyword evidence="4" id="KW-1185">Reference proteome</keyword>